<name>A0A8S5QUN1_9CAUD</name>
<dbReference type="EMBL" id="BK015733">
    <property type="protein sequence ID" value="DAE22405.1"/>
    <property type="molecule type" value="Genomic_DNA"/>
</dbReference>
<protein>
    <submittedName>
        <fullName evidence="1">Structural protein</fullName>
    </submittedName>
</protein>
<dbReference type="InterPro" id="IPR058048">
    <property type="entry name" value="AuxCP"/>
</dbReference>
<sequence length="346" mass="38501">MATFSTNQNRNLYVVNAVGNPTAQDAKVGTIQFKSTPEGEIFGVYLGAGGITRTDLIKVKNIRWSKGSTYADLRRGLQKWEVSLNDQLNDGDVIGKQEYILRFTLREYGAMTPESYINKYGYVYATTGMSTSDFYKAMLASLKQAFKNSEIEYFTFKLDNDSTPTKIIIQEVEQPWVLGTRSSDPIYAQIDTAIVTAEDGESSHWGIVKKVASDTFVNDGHKMADLEYFCMGERGDFYRNMRWPYVIHTQYLVDPSKEYNVVDMHHFFQGEGVDNQASEKDITFVVPAEGDTAAAKIVLANSLITAINTATGETTVEALVAPAQKMAARSNEAVSTVEEVPANQDK</sequence>
<evidence type="ECO:0000313" key="1">
    <source>
        <dbReference type="EMBL" id="DAE22405.1"/>
    </source>
</evidence>
<proteinExistence type="predicted"/>
<dbReference type="Pfam" id="PF25650">
    <property type="entry name" value="crAss_AuxCP"/>
    <property type="match status" value="1"/>
</dbReference>
<reference evidence="1" key="1">
    <citation type="journal article" date="2021" name="Proc. Natl. Acad. Sci. U.S.A.">
        <title>A Catalog of Tens of Thousands of Viruses from Human Metagenomes Reveals Hidden Associations with Chronic Diseases.</title>
        <authorList>
            <person name="Tisza M.J."/>
            <person name="Buck C.B."/>
        </authorList>
    </citation>
    <scope>NUCLEOTIDE SEQUENCE</scope>
    <source>
        <strain evidence="1">CtDAq1</strain>
    </source>
</reference>
<accession>A0A8S5QUN1</accession>
<organism evidence="1">
    <name type="scientific">CrAss-like virus sp. ctDAq1</name>
    <dbReference type="NCBI Taxonomy" id="2826822"/>
    <lineage>
        <taxon>Viruses</taxon>
        <taxon>Duplodnaviria</taxon>
        <taxon>Heunggongvirae</taxon>
        <taxon>Uroviricota</taxon>
        <taxon>Caudoviricetes</taxon>
        <taxon>Crassvirales</taxon>
    </lineage>
</organism>